<keyword evidence="6" id="KW-1185">Reference proteome</keyword>
<dbReference type="InterPro" id="IPR055418">
    <property type="entry name" value="UFD1_N2"/>
</dbReference>
<keyword evidence="2" id="KW-0833">Ubl conjugation pathway</keyword>
<evidence type="ECO:0000313" key="6">
    <source>
        <dbReference type="Proteomes" id="UP001146120"/>
    </source>
</evidence>
<feature type="compositionally biased region" description="Polar residues" evidence="3">
    <location>
        <begin position="253"/>
        <end position="267"/>
    </location>
</feature>
<feature type="region of interest" description="Disordered" evidence="3">
    <location>
        <begin position="361"/>
        <end position="405"/>
    </location>
</feature>
<accession>A0AAV2ZSU8</accession>
<dbReference type="PANTHER" id="PTHR12555:SF13">
    <property type="entry name" value="UBIQUITIN RECOGNITION FACTOR IN ER-ASSOCIATED DEGRADATION PROTEIN 1"/>
    <property type="match status" value="1"/>
</dbReference>
<dbReference type="InterPro" id="IPR013083">
    <property type="entry name" value="Znf_RING/FYVE/PHD"/>
</dbReference>
<dbReference type="Gene3D" id="3.10.330.10">
    <property type="match status" value="1"/>
</dbReference>
<dbReference type="Gene3D" id="2.40.40.50">
    <property type="entry name" value="Ubiquitin fusion degradation protein UFD1, N-terminal domain"/>
    <property type="match status" value="1"/>
</dbReference>
<evidence type="ECO:0000256" key="1">
    <source>
        <dbReference type="ARBA" id="ARBA00006043"/>
    </source>
</evidence>
<dbReference type="Pfam" id="PF24842">
    <property type="entry name" value="UFD1_N2"/>
    <property type="match status" value="1"/>
</dbReference>
<dbReference type="AlphaFoldDB" id="A0AAV2ZSU8"/>
<dbReference type="EMBL" id="DAKRPA010000001">
    <property type="protein sequence ID" value="DBA05420.1"/>
    <property type="molecule type" value="Genomic_DNA"/>
</dbReference>
<reference evidence="5" key="1">
    <citation type="submission" date="2022-11" db="EMBL/GenBank/DDBJ databases">
        <authorList>
            <person name="Morgan W.R."/>
            <person name="Tartar A."/>
        </authorList>
    </citation>
    <scope>NUCLEOTIDE SEQUENCE</scope>
    <source>
        <strain evidence="5">ARSEF 373</strain>
    </source>
</reference>
<dbReference type="Pfam" id="PF03152">
    <property type="entry name" value="UFD1_N1"/>
    <property type="match status" value="1"/>
</dbReference>
<feature type="region of interest" description="Disordered" evidence="3">
    <location>
        <begin position="240"/>
        <end position="278"/>
    </location>
</feature>
<dbReference type="InterPro" id="IPR013087">
    <property type="entry name" value="Znf_C2H2_type"/>
</dbReference>
<dbReference type="GO" id="GO:0036503">
    <property type="term" value="P:ERAD pathway"/>
    <property type="evidence" value="ECO:0007669"/>
    <property type="project" value="TreeGrafter"/>
</dbReference>
<sequence>YLDCFGSKPATRIVRDAMHFGSISTAEHAHVAMNSTLHGHKRAAVPDTLVAAAAAKLPPHKLQCFSVACHDMPQLEFGDKIILPSKILLELQCYHIPPPLLFRVRSFAAGVDNDDCVACEQHCSVQEFSAPDGNVFLPYWMMENLRVGEGDTVLVSIATQIPRGIYCRLQPEATDFLDLAAEVGPKVLLENAFRRYSVLSLKETIMIEYGTTRYFVRVIELKPATVVSLCGDVDLEVDFTAPEHSDPKRPLSGSRQTPRSHSASNSIPSPPKHSQAPEEPLALEAKTVFGLGVGRRLGDGGYVMESVGTLQSSGLLASATKKKPTVATSALRTAQELLDARKPLATASTPTAPCASPLAKHIRQAQGAFSTPGHPLGTVTSPHHRSTQQSPSRPEESPEKTEEMQREYIARHSALDNQKDVGPDKDPLDGNAQSVCPLCLAEVSAMSVELHAVRCARNPASHRFECSVCRAKVLKSQGDKHRHCDQCSEVVESDDALQAHVLAEHRATFPCPLCKKLMLLKDIAAHTQESCLEAMEKCAVCSFTFKRKEKQQHLKMCATRTERCDECRQYVKVTEYQDHIVLCQAKQASLLEENQREEIESRVVPTVNTHACAYCNKSGFQDSQHLDRHLVQECLVARSFQVPAVNPAFSLRRTDKNHDSDVRAFVQGRIRRKGDVKTLQSIKLSPRSGSKASHGAKSTNNTIAHDSTVKTAKSTHAPQVHVRATAAIAKIANPINHSTTEPHRPDVLLPVRTVAAAPKPTKTESGRHLGHARASKPPDTSANNLHLTIHARKL</sequence>
<feature type="domain" description="C2H2-type" evidence="4">
    <location>
        <begin position="484"/>
        <end position="505"/>
    </location>
</feature>
<dbReference type="InterPro" id="IPR042299">
    <property type="entry name" value="Ufd1-like_Nn"/>
</dbReference>
<organism evidence="5 6">
    <name type="scientific">Lagenidium giganteum</name>
    <dbReference type="NCBI Taxonomy" id="4803"/>
    <lineage>
        <taxon>Eukaryota</taxon>
        <taxon>Sar</taxon>
        <taxon>Stramenopiles</taxon>
        <taxon>Oomycota</taxon>
        <taxon>Peronosporomycetes</taxon>
        <taxon>Pythiales</taxon>
        <taxon>Pythiaceae</taxon>
    </lineage>
</organism>
<evidence type="ECO:0000256" key="2">
    <source>
        <dbReference type="ARBA" id="ARBA00022786"/>
    </source>
</evidence>
<dbReference type="InterPro" id="IPR055417">
    <property type="entry name" value="UFD1_N1"/>
</dbReference>
<gene>
    <name evidence="5" type="ORF">N0F65_007582</name>
</gene>
<dbReference type="InterPro" id="IPR004854">
    <property type="entry name" value="Ufd1-like"/>
</dbReference>
<reference evidence="5" key="2">
    <citation type="journal article" date="2023" name="Microbiol Resour">
        <title>Decontamination and Annotation of the Draft Genome Sequence of the Oomycete Lagenidium giganteum ARSEF 373.</title>
        <authorList>
            <person name="Morgan W.R."/>
            <person name="Tartar A."/>
        </authorList>
    </citation>
    <scope>NUCLEOTIDE SEQUENCE</scope>
    <source>
        <strain evidence="5">ARSEF 373</strain>
    </source>
</reference>
<dbReference type="Proteomes" id="UP001146120">
    <property type="component" value="Unassembled WGS sequence"/>
</dbReference>
<dbReference type="GO" id="GO:0006511">
    <property type="term" value="P:ubiquitin-dependent protein catabolic process"/>
    <property type="evidence" value="ECO:0007669"/>
    <property type="project" value="InterPro"/>
</dbReference>
<dbReference type="GO" id="GO:0034098">
    <property type="term" value="C:VCP-NPL4-UFD1 AAA ATPase complex"/>
    <property type="evidence" value="ECO:0007669"/>
    <property type="project" value="TreeGrafter"/>
</dbReference>
<comment type="similarity">
    <text evidence="1">Belongs to the UFD1 family.</text>
</comment>
<dbReference type="PROSITE" id="PS00028">
    <property type="entry name" value="ZINC_FINGER_C2H2_1"/>
    <property type="match status" value="1"/>
</dbReference>
<evidence type="ECO:0000259" key="4">
    <source>
        <dbReference type="PROSITE" id="PS00028"/>
    </source>
</evidence>
<name>A0AAV2ZSU8_9STRA</name>
<feature type="non-terminal residue" evidence="5">
    <location>
        <position position="1"/>
    </location>
</feature>
<protein>
    <recommendedName>
        <fullName evidence="4">C2H2-type domain-containing protein</fullName>
    </recommendedName>
</protein>
<evidence type="ECO:0000313" key="5">
    <source>
        <dbReference type="EMBL" id="DBA05420.1"/>
    </source>
</evidence>
<dbReference type="PANTHER" id="PTHR12555">
    <property type="entry name" value="UBIQUITIN FUSION DEGRADATON PROTEIN 1"/>
    <property type="match status" value="1"/>
</dbReference>
<proteinExistence type="inferred from homology"/>
<dbReference type="GO" id="GO:0031593">
    <property type="term" value="F:polyubiquitin modification-dependent protein binding"/>
    <property type="evidence" value="ECO:0007669"/>
    <property type="project" value="TreeGrafter"/>
</dbReference>
<evidence type="ECO:0000256" key="3">
    <source>
        <dbReference type="SAM" id="MobiDB-lite"/>
    </source>
</evidence>
<comment type="caution">
    <text evidence="5">The sequence shown here is derived from an EMBL/GenBank/DDBJ whole genome shotgun (WGS) entry which is preliminary data.</text>
</comment>
<feature type="compositionally biased region" description="Basic and acidic residues" evidence="3">
    <location>
        <begin position="393"/>
        <end position="405"/>
    </location>
</feature>
<dbReference type="Gene3D" id="3.30.40.10">
    <property type="entry name" value="Zinc/RING finger domain, C3HC4 (zinc finger)"/>
    <property type="match status" value="1"/>
</dbReference>
<feature type="region of interest" description="Disordered" evidence="3">
    <location>
        <begin position="758"/>
        <end position="783"/>
    </location>
</feature>